<accession>A0A556QS62</accession>
<keyword evidence="4" id="KW-1185">Reference proteome</keyword>
<feature type="region of interest" description="Disordered" evidence="1">
    <location>
        <begin position="302"/>
        <end position="355"/>
    </location>
</feature>
<evidence type="ECO:0000313" key="4">
    <source>
        <dbReference type="Proteomes" id="UP000315648"/>
    </source>
</evidence>
<organism evidence="3 4">
    <name type="scientific">Rariglobus hedericola</name>
    <dbReference type="NCBI Taxonomy" id="2597822"/>
    <lineage>
        <taxon>Bacteria</taxon>
        <taxon>Pseudomonadati</taxon>
        <taxon>Verrucomicrobiota</taxon>
        <taxon>Opitutia</taxon>
        <taxon>Opitutales</taxon>
        <taxon>Opitutaceae</taxon>
        <taxon>Rariglobus</taxon>
    </lineage>
</organism>
<protein>
    <submittedName>
        <fullName evidence="3">Uncharacterized protein</fullName>
    </submittedName>
</protein>
<dbReference type="RefSeq" id="WP_144230019.1">
    <property type="nucleotide sequence ID" value="NZ_CBCRVV010000030.1"/>
</dbReference>
<gene>
    <name evidence="3" type="ORF">FPL22_09375</name>
</gene>
<dbReference type="EMBL" id="VMBG01000001">
    <property type="protein sequence ID" value="TSJ79478.1"/>
    <property type="molecule type" value="Genomic_DNA"/>
</dbReference>
<reference evidence="3 4" key="1">
    <citation type="submission" date="2019-07" db="EMBL/GenBank/DDBJ databases">
        <title>Description of 53C-WASEF.</title>
        <authorList>
            <person name="Pitt A."/>
            <person name="Hahn M.W."/>
        </authorList>
    </citation>
    <scope>NUCLEOTIDE SEQUENCE [LARGE SCALE GENOMIC DNA]</scope>
    <source>
        <strain evidence="3 4">53C-WASEF</strain>
    </source>
</reference>
<dbReference type="OrthoDB" id="195553at2"/>
<proteinExistence type="predicted"/>
<keyword evidence="2" id="KW-0472">Membrane</keyword>
<evidence type="ECO:0000256" key="1">
    <source>
        <dbReference type="SAM" id="MobiDB-lite"/>
    </source>
</evidence>
<dbReference type="AlphaFoldDB" id="A0A556QS62"/>
<comment type="caution">
    <text evidence="3">The sequence shown here is derived from an EMBL/GenBank/DDBJ whole genome shotgun (WGS) entry which is preliminary data.</text>
</comment>
<feature type="transmembrane region" description="Helical" evidence="2">
    <location>
        <begin position="43"/>
        <end position="65"/>
    </location>
</feature>
<sequence>MNHPEEAPKLSKLPFIAGDLVLIATAVVIALRSAAPITPGPLLAITICVVAGSALLVIPFLANYARRQDAELTERQNQIAALARITSDSAEQLSIVASGLNGIAESSKHNLSSIEKLPAKLQERIDGLTQQLAGSALSAHSSVKEDVTRLEATAEKISRTLAKHETASKTKSDTLAGIEKDLAAALARATAQLESFAFATTLSVEKITRAPAPAPAEKPARTKSSRPPSPAPTETAPVTEPETVTEEPATIAPVVVHEIPAEPAPPALEPVVEPTPAMVTAVEETPAQPASITETPSVVVEPPTEEVFTPSEPEAAEVPVSEPEAPKAPRARKPRDDDSGFDLGLTPEAPEATESAITSDGFTRLIATAYIGIGNKLFIRGEGPGLSWDKGVPLQFVSIGKWRWETPDATAPIKAKLYKNDQVECLGLSSLTLEPGRQHEVNAGF</sequence>
<evidence type="ECO:0000313" key="3">
    <source>
        <dbReference type="EMBL" id="TSJ79478.1"/>
    </source>
</evidence>
<evidence type="ECO:0000256" key="2">
    <source>
        <dbReference type="SAM" id="Phobius"/>
    </source>
</evidence>
<feature type="compositionally biased region" description="Low complexity" evidence="1">
    <location>
        <begin position="302"/>
        <end position="323"/>
    </location>
</feature>
<dbReference type="Proteomes" id="UP000315648">
    <property type="component" value="Unassembled WGS sequence"/>
</dbReference>
<feature type="transmembrane region" description="Helical" evidence="2">
    <location>
        <begin position="12"/>
        <end position="31"/>
    </location>
</feature>
<keyword evidence="2" id="KW-1133">Transmembrane helix</keyword>
<keyword evidence="2" id="KW-0812">Transmembrane</keyword>
<feature type="region of interest" description="Disordered" evidence="1">
    <location>
        <begin position="210"/>
        <end position="245"/>
    </location>
</feature>
<feature type="compositionally biased region" description="Low complexity" evidence="1">
    <location>
        <begin position="232"/>
        <end position="245"/>
    </location>
</feature>
<name>A0A556QS62_9BACT</name>